<organism evidence="2 3">
    <name type="scientific">Ferroglobus placidus (strain DSM 10642 / AEDII12DO)</name>
    <dbReference type="NCBI Taxonomy" id="589924"/>
    <lineage>
        <taxon>Archaea</taxon>
        <taxon>Methanobacteriati</taxon>
        <taxon>Methanobacteriota</taxon>
        <taxon>Archaeoglobi</taxon>
        <taxon>Archaeoglobales</taxon>
        <taxon>Archaeoglobaceae</taxon>
        <taxon>Ferroglobus</taxon>
    </lineage>
</organism>
<dbReference type="PaxDb" id="589924-Ferp_1539"/>
<sequence>MVNKSEVLRKSVHLLGLLYIPALFYLGKDFMSAAVLLLTAFASFLEIIRAKKEIFPDSILREYEKRGVGGYLYTGLAFSIITPLFPLKACVIAAICAFAGDGLAGIFKKVNRKLSFPTFFTFSYILSLTLGLDWKLTSVTIIISAMFDGRKFLNDNFTIPISAAITYHFLTTLFG</sequence>
<dbReference type="Proteomes" id="UP000002613">
    <property type="component" value="Chromosome"/>
</dbReference>
<feature type="transmembrane region" description="Helical" evidence="1">
    <location>
        <begin position="91"/>
        <end position="107"/>
    </location>
</feature>
<dbReference type="AlphaFoldDB" id="D3RYX7"/>
<reference evidence="3" key="1">
    <citation type="submission" date="2010-02" db="EMBL/GenBank/DDBJ databases">
        <title>Complete sequence of Ferroglobus placidus DSM 10642.</title>
        <authorList>
            <consortium name="US DOE Joint Genome Institute"/>
            <person name="Lucas S."/>
            <person name="Copeland A."/>
            <person name="Lapidus A."/>
            <person name="Cheng J.-F."/>
            <person name="Bruce D."/>
            <person name="Goodwin L."/>
            <person name="Pitluck S."/>
            <person name="Saunders E."/>
            <person name="Brettin T."/>
            <person name="Detter J.C."/>
            <person name="Han C."/>
            <person name="Tapia R."/>
            <person name="Larimer F."/>
            <person name="Land M."/>
            <person name="Hauser L."/>
            <person name="Kyrpides N."/>
            <person name="Ivanova N."/>
            <person name="Holmes D."/>
            <person name="Lovley D."/>
            <person name="Kyrpides N."/>
            <person name="Anderson I.J."/>
            <person name="Woyke T."/>
        </authorList>
    </citation>
    <scope>NUCLEOTIDE SEQUENCE [LARGE SCALE GENOMIC DNA]</scope>
    <source>
        <strain evidence="3">DSM 10642 / AEDII12DO</strain>
    </source>
</reference>
<keyword evidence="1" id="KW-1133">Transmembrane helix</keyword>
<dbReference type="OrthoDB" id="107330at2157"/>
<evidence type="ECO:0000313" key="3">
    <source>
        <dbReference type="Proteomes" id="UP000002613"/>
    </source>
</evidence>
<protein>
    <recommendedName>
        <fullName evidence="4">Phosphatidate cytidylyltransferase</fullName>
    </recommendedName>
</protein>
<dbReference type="EMBL" id="CP001899">
    <property type="protein sequence ID" value="ADC65690.1"/>
    <property type="molecule type" value="Genomic_DNA"/>
</dbReference>
<evidence type="ECO:0000256" key="1">
    <source>
        <dbReference type="SAM" id="Phobius"/>
    </source>
</evidence>
<keyword evidence="3" id="KW-1185">Reference proteome</keyword>
<dbReference type="eggNOG" id="arCOG01880">
    <property type="taxonomic scope" value="Archaea"/>
</dbReference>
<evidence type="ECO:0008006" key="4">
    <source>
        <dbReference type="Google" id="ProtNLM"/>
    </source>
</evidence>
<evidence type="ECO:0000313" key="2">
    <source>
        <dbReference type="EMBL" id="ADC65690.1"/>
    </source>
</evidence>
<feature type="transmembrane region" description="Helical" evidence="1">
    <location>
        <begin position="7"/>
        <end position="24"/>
    </location>
</feature>
<dbReference type="STRING" id="589924.Ferp_1539"/>
<feature type="transmembrane region" description="Helical" evidence="1">
    <location>
        <begin position="157"/>
        <end position="174"/>
    </location>
</feature>
<dbReference type="HOGENOM" id="CLU_126368_0_0_2"/>
<dbReference type="RefSeq" id="WP_012966030.1">
    <property type="nucleotide sequence ID" value="NC_013849.1"/>
</dbReference>
<keyword evidence="1" id="KW-0472">Membrane</keyword>
<feature type="transmembrane region" description="Helical" evidence="1">
    <location>
        <begin position="119"/>
        <end position="145"/>
    </location>
</feature>
<gene>
    <name evidence="2" type="ordered locus">Ferp_1539</name>
</gene>
<dbReference type="GeneID" id="8779059"/>
<name>D3RYX7_FERPA</name>
<keyword evidence="1" id="KW-0812">Transmembrane</keyword>
<feature type="transmembrane region" description="Helical" evidence="1">
    <location>
        <begin position="68"/>
        <end position="85"/>
    </location>
</feature>
<proteinExistence type="predicted"/>
<dbReference type="KEGG" id="fpl:Ferp_1539"/>
<accession>D3RYX7</accession>
<feature type="transmembrane region" description="Helical" evidence="1">
    <location>
        <begin position="30"/>
        <end position="48"/>
    </location>
</feature>
<reference evidence="2 3" key="2">
    <citation type="journal article" date="2011" name="Stand. Genomic Sci.">
        <title>Complete genome sequence of Ferroglobus placidus AEDII12DO.</title>
        <authorList>
            <person name="Anderson I."/>
            <person name="Risso C."/>
            <person name="Holmes D."/>
            <person name="Lucas S."/>
            <person name="Copeland A."/>
            <person name="Lapidus A."/>
            <person name="Cheng J.F."/>
            <person name="Bruce D."/>
            <person name="Goodwin L."/>
            <person name="Pitluck S."/>
            <person name="Saunders E."/>
            <person name="Brettin T."/>
            <person name="Detter J.C."/>
            <person name="Han C."/>
            <person name="Tapia R."/>
            <person name="Larimer F."/>
            <person name="Land M."/>
            <person name="Hauser L."/>
            <person name="Woyke T."/>
            <person name="Lovley D."/>
            <person name="Kyrpides N."/>
            <person name="Ivanova N."/>
        </authorList>
    </citation>
    <scope>NUCLEOTIDE SEQUENCE [LARGE SCALE GENOMIC DNA]</scope>
    <source>
        <strain evidence="3">DSM 10642 / AEDII12DO</strain>
    </source>
</reference>